<dbReference type="PANTHER" id="PTHR13483:SF11">
    <property type="entry name" value="ZINC FINGER HIT DOMAIN-CONTAINING PROTEIN 3"/>
    <property type="match status" value="1"/>
</dbReference>
<evidence type="ECO:0000313" key="7">
    <source>
        <dbReference type="EMBL" id="KIM45425.1"/>
    </source>
</evidence>
<dbReference type="Proteomes" id="UP000053424">
    <property type="component" value="Unassembled WGS sequence"/>
</dbReference>
<organism evidence="7 8">
    <name type="scientific">Hebeloma cylindrosporum</name>
    <dbReference type="NCBI Taxonomy" id="76867"/>
    <lineage>
        <taxon>Eukaryota</taxon>
        <taxon>Fungi</taxon>
        <taxon>Dikarya</taxon>
        <taxon>Basidiomycota</taxon>
        <taxon>Agaricomycotina</taxon>
        <taxon>Agaricomycetes</taxon>
        <taxon>Agaricomycetidae</taxon>
        <taxon>Agaricales</taxon>
        <taxon>Agaricineae</taxon>
        <taxon>Hymenogastraceae</taxon>
        <taxon>Hebeloma</taxon>
    </lineage>
</organism>
<dbReference type="EMBL" id="KN831772">
    <property type="protein sequence ID" value="KIM45425.1"/>
    <property type="molecule type" value="Genomic_DNA"/>
</dbReference>
<dbReference type="GO" id="GO:0070761">
    <property type="term" value="C:pre-snoRNP complex"/>
    <property type="evidence" value="ECO:0007669"/>
    <property type="project" value="TreeGrafter"/>
</dbReference>
<evidence type="ECO:0000256" key="1">
    <source>
        <dbReference type="ARBA" id="ARBA00022723"/>
    </source>
</evidence>
<keyword evidence="2 4" id="KW-0863">Zinc-finger</keyword>
<dbReference type="Pfam" id="PF04438">
    <property type="entry name" value="zf-HIT"/>
    <property type="match status" value="1"/>
</dbReference>
<dbReference type="PROSITE" id="PS51083">
    <property type="entry name" value="ZF_HIT"/>
    <property type="match status" value="1"/>
</dbReference>
<evidence type="ECO:0000256" key="4">
    <source>
        <dbReference type="PROSITE-ProRule" id="PRU00453"/>
    </source>
</evidence>
<keyword evidence="8" id="KW-1185">Reference proteome</keyword>
<dbReference type="GO" id="GO:0000492">
    <property type="term" value="P:box C/D snoRNP assembly"/>
    <property type="evidence" value="ECO:0007669"/>
    <property type="project" value="TreeGrafter"/>
</dbReference>
<dbReference type="SUPFAM" id="SSF144232">
    <property type="entry name" value="HIT/MYND zinc finger-like"/>
    <property type="match status" value="1"/>
</dbReference>
<reference evidence="8" key="2">
    <citation type="submission" date="2015-01" db="EMBL/GenBank/DDBJ databases">
        <title>Evolutionary Origins and Diversification of the Mycorrhizal Mutualists.</title>
        <authorList>
            <consortium name="DOE Joint Genome Institute"/>
            <consortium name="Mycorrhizal Genomics Consortium"/>
            <person name="Kohler A."/>
            <person name="Kuo A."/>
            <person name="Nagy L.G."/>
            <person name="Floudas D."/>
            <person name="Copeland A."/>
            <person name="Barry K.W."/>
            <person name="Cichocki N."/>
            <person name="Veneault-Fourrey C."/>
            <person name="LaButti K."/>
            <person name="Lindquist E.A."/>
            <person name="Lipzen A."/>
            <person name="Lundell T."/>
            <person name="Morin E."/>
            <person name="Murat C."/>
            <person name="Riley R."/>
            <person name="Ohm R."/>
            <person name="Sun H."/>
            <person name="Tunlid A."/>
            <person name="Henrissat B."/>
            <person name="Grigoriev I.V."/>
            <person name="Hibbett D.S."/>
            <person name="Martin F."/>
        </authorList>
    </citation>
    <scope>NUCLEOTIDE SEQUENCE [LARGE SCALE GENOMIC DNA]</scope>
    <source>
        <strain evidence="8">h7</strain>
    </source>
</reference>
<accession>A0A0C3C9A3</accession>
<evidence type="ECO:0000256" key="3">
    <source>
        <dbReference type="ARBA" id="ARBA00022833"/>
    </source>
</evidence>
<dbReference type="HOGENOM" id="CLU_105540_0_0_1"/>
<feature type="region of interest" description="Disordered" evidence="5">
    <location>
        <begin position="47"/>
        <end position="72"/>
    </location>
</feature>
<keyword evidence="3" id="KW-0862">Zinc</keyword>
<dbReference type="GO" id="GO:0048254">
    <property type="term" value="P:snoRNA localization"/>
    <property type="evidence" value="ECO:0007669"/>
    <property type="project" value="TreeGrafter"/>
</dbReference>
<dbReference type="InterPro" id="IPR051639">
    <property type="entry name" value="BCD1"/>
</dbReference>
<dbReference type="InterPro" id="IPR007529">
    <property type="entry name" value="Znf_HIT"/>
</dbReference>
<name>A0A0C3C9A3_HEBCY</name>
<dbReference type="Gene3D" id="3.30.60.190">
    <property type="match status" value="1"/>
</dbReference>
<dbReference type="AlphaFoldDB" id="A0A0C3C9A3"/>
<dbReference type="STRING" id="686832.A0A0C3C9A3"/>
<dbReference type="GO" id="GO:0005634">
    <property type="term" value="C:nucleus"/>
    <property type="evidence" value="ECO:0007669"/>
    <property type="project" value="TreeGrafter"/>
</dbReference>
<keyword evidence="1" id="KW-0479">Metal-binding</keyword>
<dbReference type="PANTHER" id="PTHR13483">
    <property type="entry name" value="BOX C_D SNORNA PROTEIN 1-RELATED"/>
    <property type="match status" value="1"/>
</dbReference>
<reference evidence="7 8" key="1">
    <citation type="submission" date="2014-04" db="EMBL/GenBank/DDBJ databases">
        <authorList>
            <consortium name="DOE Joint Genome Institute"/>
            <person name="Kuo A."/>
            <person name="Gay G."/>
            <person name="Dore J."/>
            <person name="Kohler A."/>
            <person name="Nagy L.G."/>
            <person name="Floudas D."/>
            <person name="Copeland A."/>
            <person name="Barry K.W."/>
            <person name="Cichocki N."/>
            <person name="Veneault-Fourrey C."/>
            <person name="LaButti K."/>
            <person name="Lindquist E.A."/>
            <person name="Lipzen A."/>
            <person name="Lundell T."/>
            <person name="Morin E."/>
            <person name="Murat C."/>
            <person name="Sun H."/>
            <person name="Tunlid A."/>
            <person name="Henrissat B."/>
            <person name="Grigoriev I.V."/>
            <person name="Hibbett D.S."/>
            <person name="Martin F."/>
            <person name="Nordberg H.P."/>
            <person name="Cantor M.N."/>
            <person name="Hua S.X."/>
        </authorList>
    </citation>
    <scope>NUCLEOTIDE SEQUENCE [LARGE SCALE GENOMIC DNA]</scope>
    <source>
        <strain evidence="8">h7</strain>
    </source>
</reference>
<proteinExistence type="predicted"/>
<dbReference type="CDD" id="cd23024">
    <property type="entry name" value="zf-HIT_ZNHIT2-3"/>
    <property type="match status" value="1"/>
</dbReference>
<feature type="compositionally biased region" description="Polar residues" evidence="5">
    <location>
        <begin position="52"/>
        <end position="61"/>
    </location>
</feature>
<dbReference type="GO" id="GO:0008270">
    <property type="term" value="F:zinc ion binding"/>
    <property type="evidence" value="ECO:0007669"/>
    <property type="project" value="UniProtKB-UniRule"/>
</dbReference>
<dbReference type="OrthoDB" id="18412at2759"/>
<evidence type="ECO:0000256" key="5">
    <source>
        <dbReference type="SAM" id="MobiDB-lite"/>
    </source>
</evidence>
<sequence length="204" mass="22858">MPPKRKKTPQCEVCLDQNFKYTCPQCQIVYCSLVCYRKHKELSCKPGRNVDNVVTNSNESQDANERGSTEEPVLDDPVVLRPLTSLNWPYVPEESAFPDPLKRDDPKVLNLSQYEAIATSPSIRKILAEHKNLPNLLTSIDKLRGPEREDALQRALGVTAPEIDDQLRHPELNEDVLALRQLAEAIEASVRGGNETALGLSWGD</sequence>
<evidence type="ECO:0000256" key="2">
    <source>
        <dbReference type="ARBA" id="ARBA00022771"/>
    </source>
</evidence>
<evidence type="ECO:0000313" key="8">
    <source>
        <dbReference type="Proteomes" id="UP000053424"/>
    </source>
</evidence>
<dbReference type="GO" id="GO:0000463">
    <property type="term" value="P:maturation of LSU-rRNA from tricistronic rRNA transcript (SSU-rRNA, 5.8S rRNA, LSU-rRNA)"/>
    <property type="evidence" value="ECO:0007669"/>
    <property type="project" value="TreeGrafter"/>
</dbReference>
<feature type="domain" description="HIT-type" evidence="6">
    <location>
        <begin position="11"/>
        <end position="44"/>
    </location>
</feature>
<evidence type="ECO:0000259" key="6">
    <source>
        <dbReference type="PROSITE" id="PS51083"/>
    </source>
</evidence>
<gene>
    <name evidence="7" type="ORF">M413DRAFT_429978</name>
</gene>
<protein>
    <recommendedName>
        <fullName evidence="6">HIT-type domain-containing protein</fullName>
    </recommendedName>
</protein>